<accession>A0A5E4Q1N8</accession>
<dbReference type="InterPro" id="IPR043128">
    <property type="entry name" value="Rev_trsase/Diguanyl_cyclase"/>
</dbReference>
<evidence type="ECO:0000313" key="2">
    <source>
        <dbReference type="Proteomes" id="UP000324832"/>
    </source>
</evidence>
<feature type="non-terminal residue" evidence="1">
    <location>
        <position position="326"/>
    </location>
</feature>
<reference evidence="1 2" key="1">
    <citation type="submission" date="2017-07" db="EMBL/GenBank/DDBJ databases">
        <authorList>
            <person name="Talla V."/>
            <person name="Backstrom N."/>
        </authorList>
    </citation>
    <scope>NUCLEOTIDE SEQUENCE [LARGE SCALE GENOMIC DNA]</scope>
</reference>
<gene>
    <name evidence="1" type="ORF">LSINAPIS_LOCUS3774</name>
</gene>
<keyword evidence="2" id="KW-1185">Reference proteome</keyword>
<name>A0A5E4Q1N8_9NEOP</name>
<proteinExistence type="predicted"/>
<dbReference type="PANTHER" id="PTHR37984:SF9">
    <property type="entry name" value="INTEGRASE CATALYTIC DOMAIN-CONTAINING PROTEIN"/>
    <property type="match status" value="1"/>
</dbReference>
<evidence type="ECO:0008006" key="3">
    <source>
        <dbReference type="Google" id="ProtNLM"/>
    </source>
</evidence>
<dbReference type="EMBL" id="FZQP02000926">
    <property type="protein sequence ID" value="VVC90983.1"/>
    <property type="molecule type" value="Genomic_DNA"/>
</dbReference>
<sequence>MKVKDKEKIDYLLYIETHPPALAVYMDVASSSSLQLENVKKASVLRKLEPFNLGNNNWDAYIRRLNQFITLNEIKRELKVATLVTVVGAECYEFMCDLTAPDAPASKTYKGKCRFKRDTCDNCGEKGHLKAVCDKNKSEYIKGVKPKKGQFFFNDSDSEGEDYNFYNLVINSEDFYHKYFSNIPLKEKILCLKSYTGDVIETLGYIIVNVSCGKNHAKLNLYVIEKGGPPLMGRTWIKQLKLAMVECHNLTESDSIATSLRSDFPEVFAEGLVVLCGFPSTAVFADDICVTGKDRASYLNNLRAVLQRLKENGILSPTSVTKLISK</sequence>
<protein>
    <recommendedName>
        <fullName evidence="3">CCHC-type domain-containing protein</fullName>
    </recommendedName>
</protein>
<dbReference type="Gene3D" id="3.30.70.270">
    <property type="match status" value="1"/>
</dbReference>
<dbReference type="InterPro" id="IPR050951">
    <property type="entry name" value="Retrovirus_Pol_polyprotein"/>
</dbReference>
<organism evidence="1 2">
    <name type="scientific">Leptidea sinapis</name>
    <dbReference type="NCBI Taxonomy" id="189913"/>
    <lineage>
        <taxon>Eukaryota</taxon>
        <taxon>Metazoa</taxon>
        <taxon>Ecdysozoa</taxon>
        <taxon>Arthropoda</taxon>
        <taxon>Hexapoda</taxon>
        <taxon>Insecta</taxon>
        <taxon>Pterygota</taxon>
        <taxon>Neoptera</taxon>
        <taxon>Endopterygota</taxon>
        <taxon>Lepidoptera</taxon>
        <taxon>Glossata</taxon>
        <taxon>Ditrysia</taxon>
        <taxon>Papilionoidea</taxon>
        <taxon>Pieridae</taxon>
        <taxon>Dismorphiinae</taxon>
        <taxon>Leptidea</taxon>
    </lineage>
</organism>
<dbReference type="Proteomes" id="UP000324832">
    <property type="component" value="Unassembled WGS sequence"/>
</dbReference>
<dbReference type="AlphaFoldDB" id="A0A5E4Q1N8"/>
<dbReference type="PANTHER" id="PTHR37984">
    <property type="entry name" value="PROTEIN CBG26694"/>
    <property type="match status" value="1"/>
</dbReference>
<evidence type="ECO:0000313" key="1">
    <source>
        <dbReference type="EMBL" id="VVC90983.1"/>
    </source>
</evidence>